<proteinExistence type="predicted"/>
<reference evidence="4" key="1">
    <citation type="submission" date="2017-02" db="UniProtKB">
        <authorList>
            <consortium name="WormBaseParasite"/>
        </authorList>
    </citation>
    <scope>IDENTIFICATION</scope>
</reference>
<dbReference type="OrthoDB" id="190835at2759"/>
<dbReference type="InterPro" id="IPR036179">
    <property type="entry name" value="Ig-like_dom_sf"/>
</dbReference>
<dbReference type="InterPro" id="IPR013783">
    <property type="entry name" value="Ig-like_fold"/>
</dbReference>
<dbReference type="Pfam" id="PF00047">
    <property type="entry name" value="ig"/>
    <property type="match status" value="1"/>
</dbReference>
<organism evidence="4">
    <name type="scientific">Haemonchus placei</name>
    <name type="common">Barber's pole worm</name>
    <dbReference type="NCBI Taxonomy" id="6290"/>
    <lineage>
        <taxon>Eukaryota</taxon>
        <taxon>Metazoa</taxon>
        <taxon>Ecdysozoa</taxon>
        <taxon>Nematoda</taxon>
        <taxon>Chromadorea</taxon>
        <taxon>Rhabditida</taxon>
        <taxon>Rhabditina</taxon>
        <taxon>Rhabditomorpha</taxon>
        <taxon>Strongyloidea</taxon>
        <taxon>Trichostrongylidae</taxon>
        <taxon>Haemonchus</taxon>
    </lineage>
</organism>
<protein>
    <submittedName>
        <fullName evidence="4">Ig-like domain-containing protein</fullName>
    </submittedName>
</protein>
<dbReference type="InterPro" id="IPR013151">
    <property type="entry name" value="Immunoglobulin_dom"/>
</dbReference>
<name>A0A0N4XAE7_HAEPC</name>
<dbReference type="Gene3D" id="2.60.40.10">
    <property type="entry name" value="Immunoglobulins"/>
    <property type="match status" value="1"/>
</dbReference>
<dbReference type="PROSITE" id="PS50835">
    <property type="entry name" value="IG_LIKE"/>
    <property type="match status" value="1"/>
</dbReference>
<dbReference type="Proteomes" id="UP000268014">
    <property type="component" value="Unassembled WGS sequence"/>
</dbReference>
<accession>A0A0N4XAE7</accession>
<sequence>MANMAGDEVLLNCTVSVGNEPAAAEEDEVVWTRDGKAMNLNDTNKYIWKVKRSAGVVVHTVRIRQATMEDDGDYACESRHQRASQIVHVNSRFSSEVAHSLTGR</sequence>
<dbReference type="WBParaSite" id="HPLM_0002134201-mRNA-1">
    <property type="protein sequence ID" value="HPLM_0002134201-mRNA-1"/>
    <property type="gene ID" value="HPLM_0002134201"/>
</dbReference>
<reference evidence="2 3" key="2">
    <citation type="submission" date="2018-11" db="EMBL/GenBank/DDBJ databases">
        <authorList>
            <consortium name="Pathogen Informatics"/>
        </authorList>
    </citation>
    <scope>NUCLEOTIDE SEQUENCE [LARGE SCALE GENOMIC DNA]</scope>
    <source>
        <strain evidence="2 3">MHpl1</strain>
    </source>
</reference>
<evidence type="ECO:0000313" key="4">
    <source>
        <dbReference type="WBParaSite" id="HPLM_0002134201-mRNA-1"/>
    </source>
</evidence>
<dbReference type="CDD" id="cd00096">
    <property type="entry name" value="Ig"/>
    <property type="match status" value="1"/>
</dbReference>
<keyword evidence="3" id="KW-1185">Reference proteome</keyword>
<dbReference type="SUPFAM" id="SSF48726">
    <property type="entry name" value="Immunoglobulin"/>
    <property type="match status" value="1"/>
</dbReference>
<dbReference type="OMA" id="NCTITIG"/>
<dbReference type="EMBL" id="UZAF01023280">
    <property type="protein sequence ID" value="VDO89285.1"/>
    <property type="molecule type" value="Genomic_DNA"/>
</dbReference>
<dbReference type="InterPro" id="IPR007110">
    <property type="entry name" value="Ig-like_dom"/>
</dbReference>
<feature type="domain" description="Ig-like" evidence="1">
    <location>
        <begin position="1"/>
        <end position="94"/>
    </location>
</feature>
<evidence type="ECO:0000259" key="1">
    <source>
        <dbReference type="PROSITE" id="PS50835"/>
    </source>
</evidence>
<dbReference type="AlphaFoldDB" id="A0A0N4XAE7"/>
<dbReference type="STRING" id="6290.A0A0N4XAE7"/>
<evidence type="ECO:0000313" key="3">
    <source>
        <dbReference type="Proteomes" id="UP000268014"/>
    </source>
</evidence>
<gene>
    <name evidence="2" type="ORF">HPLM_LOCUS21331</name>
</gene>
<evidence type="ECO:0000313" key="2">
    <source>
        <dbReference type="EMBL" id="VDO89285.1"/>
    </source>
</evidence>